<evidence type="ECO:0000256" key="2">
    <source>
        <dbReference type="SAM" id="MobiDB-lite"/>
    </source>
</evidence>
<feature type="coiled-coil region" evidence="1">
    <location>
        <begin position="19"/>
        <end position="46"/>
    </location>
</feature>
<organism evidence="3 4">
    <name type="scientific">Anopheles christyi</name>
    <dbReference type="NCBI Taxonomy" id="43041"/>
    <lineage>
        <taxon>Eukaryota</taxon>
        <taxon>Metazoa</taxon>
        <taxon>Ecdysozoa</taxon>
        <taxon>Arthropoda</taxon>
        <taxon>Hexapoda</taxon>
        <taxon>Insecta</taxon>
        <taxon>Pterygota</taxon>
        <taxon>Neoptera</taxon>
        <taxon>Endopterygota</taxon>
        <taxon>Diptera</taxon>
        <taxon>Nematocera</taxon>
        <taxon>Culicoidea</taxon>
        <taxon>Culicidae</taxon>
        <taxon>Anophelinae</taxon>
        <taxon>Anopheles</taxon>
    </lineage>
</organism>
<name>A0A182K9V1_9DIPT</name>
<protein>
    <submittedName>
        <fullName evidence="3">Uncharacterized protein</fullName>
    </submittedName>
</protein>
<keyword evidence="1" id="KW-0175">Coiled coil</keyword>
<dbReference type="VEuPathDB" id="VectorBase:ACHR007538"/>
<proteinExistence type="predicted"/>
<dbReference type="EnsemblMetazoa" id="ACHR007538-RA">
    <property type="protein sequence ID" value="ACHR007538-PA"/>
    <property type="gene ID" value="ACHR007538"/>
</dbReference>
<sequence length="134" mass="15375">ISLLFEEVGRLRTAIANIQESHNLQIQRLEDRLEEKRQHIVRLESRIEKQQDFDDIKKENSMLRSVDLSASHESKQFQELLLERTKALAAQTEAIKSSSATSEAGKRRRVASDRKLIKLDSNSPIPNETPGRLD</sequence>
<evidence type="ECO:0000313" key="3">
    <source>
        <dbReference type="EnsemblMetazoa" id="ACHR007538-PA"/>
    </source>
</evidence>
<dbReference type="STRING" id="43041.A0A182K9V1"/>
<keyword evidence="4" id="KW-1185">Reference proteome</keyword>
<feature type="region of interest" description="Disordered" evidence="2">
    <location>
        <begin position="93"/>
        <end position="134"/>
    </location>
</feature>
<reference evidence="3" key="2">
    <citation type="submission" date="2020-05" db="UniProtKB">
        <authorList>
            <consortium name="EnsemblMetazoa"/>
        </authorList>
    </citation>
    <scope>IDENTIFICATION</scope>
    <source>
        <strain evidence="3">ACHKN1017</strain>
    </source>
</reference>
<evidence type="ECO:0000313" key="4">
    <source>
        <dbReference type="Proteomes" id="UP000075881"/>
    </source>
</evidence>
<accession>A0A182K9V1</accession>
<evidence type="ECO:0000256" key="1">
    <source>
        <dbReference type="SAM" id="Coils"/>
    </source>
</evidence>
<reference evidence="4" key="1">
    <citation type="submission" date="2013-03" db="EMBL/GenBank/DDBJ databases">
        <title>The Genome Sequence of Anopheles christyi ACHKN1017.</title>
        <authorList>
            <consortium name="The Broad Institute Genomics Platform"/>
            <person name="Neafsey D.E."/>
            <person name="Besansky N."/>
            <person name="Walker B."/>
            <person name="Young S.K."/>
            <person name="Zeng Q."/>
            <person name="Gargeya S."/>
            <person name="Fitzgerald M."/>
            <person name="Haas B."/>
            <person name="Abouelleil A."/>
            <person name="Allen A.W."/>
            <person name="Alvarado L."/>
            <person name="Arachchi H.M."/>
            <person name="Berlin A.M."/>
            <person name="Chapman S.B."/>
            <person name="Gainer-Dewar J."/>
            <person name="Goldberg J."/>
            <person name="Griggs A."/>
            <person name="Gujja S."/>
            <person name="Hansen M."/>
            <person name="Howarth C."/>
            <person name="Imamovic A."/>
            <person name="Ireland A."/>
            <person name="Larimer J."/>
            <person name="McCowan C."/>
            <person name="Murphy C."/>
            <person name="Pearson M."/>
            <person name="Poon T.W."/>
            <person name="Priest M."/>
            <person name="Roberts A."/>
            <person name="Saif S."/>
            <person name="Shea T."/>
            <person name="Sisk P."/>
            <person name="Sykes S."/>
            <person name="Wortman J."/>
            <person name="Nusbaum C."/>
            <person name="Birren B."/>
        </authorList>
    </citation>
    <scope>NUCLEOTIDE SEQUENCE [LARGE SCALE GENOMIC DNA]</scope>
    <source>
        <strain evidence="4">ACHKN1017</strain>
    </source>
</reference>
<dbReference type="Proteomes" id="UP000075881">
    <property type="component" value="Unassembled WGS sequence"/>
</dbReference>
<dbReference type="AlphaFoldDB" id="A0A182K9V1"/>